<evidence type="ECO:0000313" key="3">
    <source>
        <dbReference type="Proteomes" id="UP001432322"/>
    </source>
</evidence>
<feature type="compositionally biased region" description="Basic and acidic residues" evidence="1">
    <location>
        <begin position="7"/>
        <end position="25"/>
    </location>
</feature>
<organism evidence="2 3">
    <name type="scientific">Pristionchus fissidentatus</name>
    <dbReference type="NCBI Taxonomy" id="1538716"/>
    <lineage>
        <taxon>Eukaryota</taxon>
        <taxon>Metazoa</taxon>
        <taxon>Ecdysozoa</taxon>
        <taxon>Nematoda</taxon>
        <taxon>Chromadorea</taxon>
        <taxon>Rhabditida</taxon>
        <taxon>Rhabditina</taxon>
        <taxon>Diplogasteromorpha</taxon>
        <taxon>Diplogasteroidea</taxon>
        <taxon>Neodiplogasteridae</taxon>
        <taxon>Pristionchus</taxon>
    </lineage>
</organism>
<evidence type="ECO:0000256" key="1">
    <source>
        <dbReference type="SAM" id="MobiDB-lite"/>
    </source>
</evidence>
<name>A0AAV5WN62_9BILA</name>
<dbReference type="AlphaFoldDB" id="A0AAV5WN62"/>
<keyword evidence="3" id="KW-1185">Reference proteome</keyword>
<feature type="region of interest" description="Disordered" evidence="1">
    <location>
        <begin position="1"/>
        <end position="36"/>
    </location>
</feature>
<sequence>MATYRQPRKDDSSDDEGPTKRVKHDDDDEEDGYGVTAPVVDRKGASRNVWADVVQEEELTSKSTVLDVDDYRQKDNGLVKIRRGAESYTMPAQQLEEHAAARDAGEDE</sequence>
<dbReference type="EMBL" id="BTSY01000006">
    <property type="protein sequence ID" value="GMT31242.1"/>
    <property type="molecule type" value="Genomic_DNA"/>
</dbReference>
<gene>
    <name evidence="2" type="ORF">PFISCL1PPCAC_22539</name>
</gene>
<dbReference type="Proteomes" id="UP001432322">
    <property type="component" value="Unassembled WGS sequence"/>
</dbReference>
<protein>
    <submittedName>
        <fullName evidence="2">Uncharacterized protein</fullName>
    </submittedName>
</protein>
<proteinExistence type="predicted"/>
<reference evidence="2" key="1">
    <citation type="submission" date="2023-10" db="EMBL/GenBank/DDBJ databases">
        <title>Genome assembly of Pristionchus species.</title>
        <authorList>
            <person name="Yoshida K."/>
            <person name="Sommer R.J."/>
        </authorList>
    </citation>
    <scope>NUCLEOTIDE SEQUENCE</scope>
    <source>
        <strain evidence="2">RS5133</strain>
    </source>
</reference>
<comment type="caution">
    <text evidence="2">The sequence shown here is derived from an EMBL/GenBank/DDBJ whole genome shotgun (WGS) entry which is preliminary data.</text>
</comment>
<accession>A0AAV5WN62</accession>
<evidence type="ECO:0000313" key="2">
    <source>
        <dbReference type="EMBL" id="GMT31242.1"/>
    </source>
</evidence>